<keyword evidence="4" id="KW-0808">Transferase</keyword>
<gene>
    <name evidence="8" type="ORF">QYE76_009422</name>
</gene>
<evidence type="ECO:0000313" key="8">
    <source>
        <dbReference type="EMBL" id="KAK1692725.1"/>
    </source>
</evidence>
<dbReference type="CDD" id="cd03187">
    <property type="entry name" value="GST_C_Phi"/>
    <property type="match status" value="1"/>
</dbReference>
<dbReference type="SUPFAM" id="SSF47616">
    <property type="entry name" value="GST C-terminal domain-like"/>
    <property type="match status" value="1"/>
</dbReference>
<feature type="domain" description="GST N-terminal" evidence="6">
    <location>
        <begin position="3"/>
        <end position="84"/>
    </location>
</feature>
<evidence type="ECO:0000259" key="7">
    <source>
        <dbReference type="PROSITE" id="PS50405"/>
    </source>
</evidence>
<evidence type="ECO:0000259" key="6">
    <source>
        <dbReference type="PROSITE" id="PS50404"/>
    </source>
</evidence>
<name>A0AAD8TRX1_LOLMU</name>
<dbReference type="Pfam" id="PF00043">
    <property type="entry name" value="GST_C"/>
    <property type="match status" value="1"/>
</dbReference>
<feature type="domain" description="GST C-terminal" evidence="7">
    <location>
        <begin position="90"/>
        <end position="226"/>
    </location>
</feature>
<dbReference type="GO" id="GO:0043295">
    <property type="term" value="F:glutathione binding"/>
    <property type="evidence" value="ECO:0007669"/>
    <property type="project" value="TreeGrafter"/>
</dbReference>
<dbReference type="Gene3D" id="3.40.30.10">
    <property type="entry name" value="Glutaredoxin"/>
    <property type="match status" value="1"/>
</dbReference>
<dbReference type="InterPro" id="IPR034347">
    <property type="entry name" value="GST_Phi_C"/>
</dbReference>
<evidence type="ECO:0000256" key="1">
    <source>
        <dbReference type="ARBA" id="ARBA00003701"/>
    </source>
</evidence>
<evidence type="ECO:0000313" key="9">
    <source>
        <dbReference type="Proteomes" id="UP001231189"/>
    </source>
</evidence>
<proteinExistence type="inferred from homology"/>
<dbReference type="InterPro" id="IPR036282">
    <property type="entry name" value="Glutathione-S-Trfase_C_sf"/>
</dbReference>
<dbReference type="PROSITE" id="PS50404">
    <property type="entry name" value="GST_NTER"/>
    <property type="match status" value="1"/>
</dbReference>
<dbReference type="InterPro" id="IPR036249">
    <property type="entry name" value="Thioredoxin-like_sf"/>
</dbReference>
<dbReference type="PANTHER" id="PTHR43900">
    <property type="entry name" value="GLUTATHIONE S-TRANSFERASE RHO"/>
    <property type="match status" value="1"/>
</dbReference>
<organism evidence="8 9">
    <name type="scientific">Lolium multiflorum</name>
    <name type="common">Italian ryegrass</name>
    <name type="synonym">Lolium perenne subsp. multiflorum</name>
    <dbReference type="NCBI Taxonomy" id="4521"/>
    <lineage>
        <taxon>Eukaryota</taxon>
        <taxon>Viridiplantae</taxon>
        <taxon>Streptophyta</taxon>
        <taxon>Embryophyta</taxon>
        <taxon>Tracheophyta</taxon>
        <taxon>Spermatophyta</taxon>
        <taxon>Magnoliopsida</taxon>
        <taxon>Liliopsida</taxon>
        <taxon>Poales</taxon>
        <taxon>Poaceae</taxon>
        <taxon>BOP clade</taxon>
        <taxon>Pooideae</taxon>
        <taxon>Poodae</taxon>
        <taxon>Poeae</taxon>
        <taxon>Poeae Chloroplast Group 2 (Poeae type)</taxon>
        <taxon>Loliodinae</taxon>
        <taxon>Loliinae</taxon>
        <taxon>Lolium</taxon>
    </lineage>
</organism>
<dbReference type="InterPro" id="IPR004045">
    <property type="entry name" value="Glutathione_S-Trfase_N"/>
</dbReference>
<sequence length="226" mass="25069">MAPAVKVYGWAMSPFVARALLCLEEAGVEYELVAMNPEAGDHLRPDFLAKNPFAQVPVLEDGDLTLFESRAIARHVLRKHKPELLAGDGSPEAAAMVAVWLEVEAHQHHAPTDAIIVQCIVVPLRGGVRDQAVVDENVAKLRKVLEVYEARLSASMYLAGDSLTLADLSHFPMMHYFMETEYAALVEELPHVKAWWEELNARPAARRVTAIGVQAADRWAQERGKQ</sequence>
<comment type="function">
    <text evidence="1">Conjugation of reduced glutathione to a wide number of exogenous and endogenous hydrophobic electrophiles.</text>
</comment>
<dbReference type="Proteomes" id="UP001231189">
    <property type="component" value="Unassembled WGS sequence"/>
</dbReference>
<dbReference type="GO" id="GO:0006749">
    <property type="term" value="P:glutathione metabolic process"/>
    <property type="evidence" value="ECO:0007669"/>
    <property type="project" value="TreeGrafter"/>
</dbReference>
<dbReference type="SFLD" id="SFLDG00358">
    <property type="entry name" value="Main_(cytGST)"/>
    <property type="match status" value="1"/>
</dbReference>
<evidence type="ECO:0000256" key="2">
    <source>
        <dbReference type="ARBA" id="ARBA00010128"/>
    </source>
</evidence>
<dbReference type="Pfam" id="PF02798">
    <property type="entry name" value="GST_N"/>
    <property type="match status" value="1"/>
</dbReference>
<reference evidence="8" key="1">
    <citation type="submission" date="2023-07" db="EMBL/GenBank/DDBJ databases">
        <title>A chromosome-level genome assembly of Lolium multiflorum.</title>
        <authorList>
            <person name="Chen Y."/>
            <person name="Copetti D."/>
            <person name="Kolliker R."/>
            <person name="Studer B."/>
        </authorList>
    </citation>
    <scope>NUCLEOTIDE SEQUENCE</scope>
    <source>
        <strain evidence="8">02402/16</strain>
        <tissue evidence="8">Leaf</tissue>
    </source>
</reference>
<evidence type="ECO:0000256" key="3">
    <source>
        <dbReference type="ARBA" id="ARBA00012452"/>
    </source>
</evidence>
<dbReference type="InterPro" id="IPR040079">
    <property type="entry name" value="Glutathione_S-Trfase"/>
</dbReference>
<dbReference type="GO" id="GO:0009635">
    <property type="term" value="P:response to herbicide"/>
    <property type="evidence" value="ECO:0007669"/>
    <property type="project" value="UniProtKB-ARBA"/>
</dbReference>
<dbReference type="SFLD" id="SFLDG01154">
    <property type="entry name" value="Main.5:_Phi-like"/>
    <property type="match status" value="1"/>
</dbReference>
<comment type="catalytic activity">
    <reaction evidence="5">
        <text>RX + glutathione = an S-substituted glutathione + a halide anion + H(+)</text>
        <dbReference type="Rhea" id="RHEA:16437"/>
        <dbReference type="ChEBI" id="CHEBI:15378"/>
        <dbReference type="ChEBI" id="CHEBI:16042"/>
        <dbReference type="ChEBI" id="CHEBI:17792"/>
        <dbReference type="ChEBI" id="CHEBI:57925"/>
        <dbReference type="ChEBI" id="CHEBI:90779"/>
        <dbReference type="EC" id="2.5.1.18"/>
    </reaction>
</comment>
<dbReference type="FunFam" id="3.40.30.10:FF:000016">
    <property type="entry name" value="Glutathione S-transferase F2"/>
    <property type="match status" value="1"/>
</dbReference>
<dbReference type="EMBL" id="JAUUTY010000001">
    <property type="protein sequence ID" value="KAK1692725.1"/>
    <property type="molecule type" value="Genomic_DNA"/>
</dbReference>
<comment type="similarity">
    <text evidence="2">Belongs to the GST superfamily. Phi family.</text>
</comment>
<keyword evidence="9" id="KW-1185">Reference proteome</keyword>
<dbReference type="PANTHER" id="PTHR43900:SF17">
    <property type="entry name" value="GLUTATHIONE S-TRANSFERASE 4"/>
    <property type="match status" value="1"/>
</dbReference>
<dbReference type="CDD" id="cd03053">
    <property type="entry name" value="GST_N_Phi"/>
    <property type="match status" value="1"/>
</dbReference>
<dbReference type="SFLD" id="SFLDS00019">
    <property type="entry name" value="Glutathione_Transferase_(cytos"/>
    <property type="match status" value="1"/>
</dbReference>
<dbReference type="PROSITE" id="PS50405">
    <property type="entry name" value="GST_CTER"/>
    <property type="match status" value="1"/>
</dbReference>
<dbReference type="SUPFAM" id="SSF52833">
    <property type="entry name" value="Thioredoxin-like"/>
    <property type="match status" value="1"/>
</dbReference>
<dbReference type="EC" id="2.5.1.18" evidence="3"/>
<dbReference type="GO" id="GO:0004364">
    <property type="term" value="F:glutathione transferase activity"/>
    <property type="evidence" value="ECO:0007669"/>
    <property type="project" value="UniProtKB-EC"/>
</dbReference>
<dbReference type="InterPro" id="IPR010987">
    <property type="entry name" value="Glutathione-S-Trfase_C-like"/>
</dbReference>
<comment type="caution">
    <text evidence="8">The sequence shown here is derived from an EMBL/GenBank/DDBJ whole genome shotgun (WGS) entry which is preliminary data.</text>
</comment>
<evidence type="ECO:0000256" key="4">
    <source>
        <dbReference type="ARBA" id="ARBA00022679"/>
    </source>
</evidence>
<dbReference type="FunFam" id="1.20.1050.10:FF:000004">
    <property type="entry name" value="Glutathione S-transferase F2"/>
    <property type="match status" value="1"/>
</dbReference>
<protein>
    <recommendedName>
        <fullName evidence="3">glutathione transferase</fullName>
        <ecNumber evidence="3">2.5.1.18</ecNumber>
    </recommendedName>
</protein>
<accession>A0AAD8TRX1</accession>
<dbReference type="GO" id="GO:0005737">
    <property type="term" value="C:cytoplasm"/>
    <property type="evidence" value="ECO:0007669"/>
    <property type="project" value="TreeGrafter"/>
</dbReference>
<dbReference type="InterPro" id="IPR004046">
    <property type="entry name" value="GST_C"/>
</dbReference>
<dbReference type="AlphaFoldDB" id="A0AAD8TRX1"/>
<dbReference type="Gene3D" id="1.20.1050.10">
    <property type="match status" value="1"/>
</dbReference>
<evidence type="ECO:0000256" key="5">
    <source>
        <dbReference type="ARBA" id="ARBA00047960"/>
    </source>
</evidence>